<keyword evidence="8" id="KW-0012">Acyltransferase</keyword>
<evidence type="ECO:0000256" key="1">
    <source>
        <dbReference type="ARBA" id="ARBA00001946"/>
    </source>
</evidence>
<evidence type="ECO:0000256" key="8">
    <source>
        <dbReference type="ARBA" id="ARBA00023315"/>
    </source>
</evidence>
<dbReference type="AlphaFoldDB" id="A0A163PVH3"/>
<dbReference type="PIRSF" id="PIRSF001554">
    <property type="entry name" value="SucCS_beta"/>
    <property type="match status" value="1"/>
</dbReference>
<keyword evidence="6 10" id="KW-0547">Nucleotide-binding</keyword>
<dbReference type="GO" id="GO:0006099">
    <property type="term" value="P:tricarboxylic acid cycle"/>
    <property type="evidence" value="ECO:0007669"/>
    <property type="project" value="UniProtKB-KW"/>
</dbReference>
<dbReference type="InterPro" id="IPR013650">
    <property type="entry name" value="ATP-grasp_succ-CoA_synth-type"/>
</dbReference>
<dbReference type="GO" id="GO:0004775">
    <property type="term" value="F:succinate-CoA ligase (ADP-forming) activity"/>
    <property type="evidence" value="ECO:0007669"/>
    <property type="project" value="TreeGrafter"/>
</dbReference>
<dbReference type="Gene3D" id="3.30.470.20">
    <property type="entry name" value="ATP-grasp fold, B domain"/>
    <property type="match status" value="1"/>
</dbReference>
<dbReference type="GO" id="GO:0042709">
    <property type="term" value="C:succinate-CoA ligase complex"/>
    <property type="evidence" value="ECO:0007669"/>
    <property type="project" value="TreeGrafter"/>
</dbReference>
<evidence type="ECO:0000256" key="4">
    <source>
        <dbReference type="ARBA" id="ARBA00022598"/>
    </source>
</evidence>
<keyword evidence="7" id="KW-0460">Magnesium</keyword>
<keyword evidence="5" id="KW-0479">Metal-binding</keyword>
<gene>
    <name evidence="12" type="ORF">AWM68_13900</name>
</gene>
<dbReference type="GO" id="GO:0005524">
    <property type="term" value="F:ATP binding"/>
    <property type="evidence" value="ECO:0007669"/>
    <property type="project" value="UniProtKB-UniRule"/>
</dbReference>
<evidence type="ECO:0000256" key="7">
    <source>
        <dbReference type="ARBA" id="ARBA00022842"/>
    </source>
</evidence>
<dbReference type="PANTHER" id="PTHR11815:SF10">
    <property type="entry name" value="SUCCINATE--COA LIGASE [GDP-FORMING] SUBUNIT BETA, MITOCHONDRIAL"/>
    <property type="match status" value="1"/>
</dbReference>
<protein>
    <submittedName>
        <fullName evidence="12">Succinate--CoA ligase</fullName>
    </submittedName>
</protein>
<organism evidence="12 13">
    <name type="scientific">Fictibacillus phosphorivorans</name>
    <dbReference type="NCBI Taxonomy" id="1221500"/>
    <lineage>
        <taxon>Bacteria</taxon>
        <taxon>Bacillati</taxon>
        <taxon>Bacillota</taxon>
        <taxon>Bacilli</taxon>
        <taxon>Bacillales</taxon>
        <taxon>Fictibacillaceae</taxon>
        <taxon>Fictibacillus</taxon>
    </lineage>
</organism>
<feature type="domain" description="ATP-grasp" evidence="11">
    <location>
        <begin position="10"/>
        <end position="220"/>
    </location>
</feature>
<dbReference type="Gene3D" id="3.30.1490.20">
    <property type="entry name" value="ATP-grasp fold, A domain"/>
    <property type="match status" value="1"/>
</dbReference>
<keyword evidence="8" id="KW-0808">Transferase</keyword>
<dbReference type="InterPro" id="IPR011761">
    <property type="entry name" value="ATP-grasp"/>
</dbReference>
<dbReference type="PROSITE" id="PS50975">
    <property type="entry name" value="ATP_GRASP"/>
    <property type="match status" value="1"/>
</dbReference>
<dbReference type="InterPro" id="IPR005809">
    <property type="entry name" value="Succ_CoA_ligase-like_bsu"/>
</dbReference>
<accession>A0A163PVH3</accession>
<comment type="similarity">
    <text evidence="2">Belongs to the succinate/malate CoA ligase beta subunit family.</text>
</comment>
<comment type="catalytic activity">
    <reaction evidence="9">
        <text>oxaloacetate + acetyl-CoA + ADP + phosphate = citrate + ATP + CoA</text>
        <dbReference type="Rhea" id="RHEA:21160"/>
        <dbReference type="ChEBI" id="CHEBI:16452"/>
        <dbReference type="ChEBI" id="CHEBI:16947"/>
        <dbReference type="ChEBI" id="CHEBI:30616"/>
        <dbReference type="ChEBI" id="CHEBI:43474"/>
        <dbReference type="ChEBI" id="CHEBI:57287"/>
        <dbReference type="ChEBI" id="CHEBI:57288"/>
        <dbReference type="ChEBI" id="CHEBI:456216"/>
        <dbReference type="EC" id="2.3.3.8"/>
    </reaction>
</comment>
<keyword evidence="13" id="KW-1185">Reference proteome</keyword>
<evidence type="ECO:0000256" key="9">
    <source>
        <dbReference type="ARBA" id="ARBA00047593"/>
    </source>
</evidence>
<reference evidence="13" key="1">
    <citation type="submission" date="2016-01" db="EMBL/GenBank/DDBJ databases">
        <title>Draft genome of Chromobacterium sp. F49.</title>
        <authorList>
            <person name="Hong K.W."/>
        </authorList>
    </citation>
    <scope>NUCLEOTIDE SEQUENCE [LARGE SCALE GENOMIC DNA]</scope>
    <source>
        <strain evidence="13">P7IIIA</strain>
    </source>
</reference>
<dbReference type="Pfam" id="PF08442">
    <property type="entry name" value="ATP-grasp_2"/>
    <property type="match status" value="1"/>
</dbReference>
<dbReference type="GO" id="GO:0006104">
    <property type="term" value="P:succinyl-CoA metabolic process"/>
    <property type="evidence" value="ECO:0007669"/>
    <property type="project" value="TreeGrafter"/>
</dbReference>
<sequence>MGRMLENASKKLLKENGIPAPNHWVIHKSDEIQALHLKKPCVLKALVPVGKRGKAGAIKFADSVHEAQEKTEELLKMTVRNYEVNSVLLEEKLEIAEEWYISITIDPQKQMPVIIATTEGGVEVEDLVKEAPEKVVIYHVEPFSKLYSYQAKEIWSKLGVTGKPLIQATTVLCGLYDTFLKYDCYILEINPLVLTKDQQVMAAASVMGIDDSALFRQPELAGLVESGSERSWRPLTELEKAMVQVNDADYRGTARYTEMDGGSIGFMCGGGGGSLLSFDALTFLGAQPANYTETGGNPSEEKVYGLTKGILSKEGVKGLFVAHNITNNTQIDVMARGIVKAVQELGVKLDEFPIVVREAGVNDEEGKRVFESAGITYYGEEVTIEQAAAEMVKKMEGVI</sequence>
<dbReference type="GO" id="GO:0003878">
    <property type="term" value="F:ATP citrate synthase activity"/>
    <property type="evidence" value="ECO:0007669"/>
    <property type="project" value="UniProtKB-EC"/>
</dbReference>
<dbReference type="InterPro" id="IPR016102">
    <property type="entry name" value="Succinyl-CoA_synth-like"/>
</dbReference>
<evidence type="ECO:0000259" key="11">
    <source>
        <dbReference type="PROSITE" id="PS50975"/>
    </source>
</evidence>
<comment type="cofactor">
    <cofactor evidence="1">
        <name>Mg(2+)</name>
        <dbReference type="ChEBI" id="CHEBI:18420"/>
    </cofactor>
</comment>
<evidence type="ECO:0000256" key="6">
    <source>
        <dbReference type="ARBA" id="ARBA00022741"/>
    </source>
</evidence>
<evidence type="ECO:0000256" key="3">
    <source>
        <dbReference type="ARBA" id="ARBA00022532"/>
    </source>
</evidence>
<dbReference type="InterPro" id="IPR032263">
    <property type="entry name" value="Citrate-bd"/>
</dbReference>
<dbReference type="Pfam" id="PF16114">
    <property type="entry name" value="Citrate_bind"/>
    <property type="match status" value="1"/>
</dbReference>
<keyword evidence="4 12" id="KW-0436">Ligase</keyword>
<comment type="caution">
    <text evidence="12">The sequence shown here is derived from an EMBL/GenBank/DDBJ whole genome shotgun (WGS) entry which is preliminary data.</text>
</comment>
<evidence type="ECO:0000256" key="2">
    <source>
        <dbReference type="ARBA" id="ARBA00009182"/>
    </source>
</evidence>
<dbReference type="InterPro" id="IPR013815">
    <property type="entry name" value="ATP_grasp_subdomain_1"/>
</dbReference>
<dbReference type="Proteomes" id="UP000076567">
    <property type="component" value="Unassembled WGS sequence"/>
</dbReference>
<dbReference type="RefSeq" id="WP_066245313.1">
    <property type="nucleotide sequence ID" value="NZ_LRFC01000038.1"/>
</dbReference>
<evidence type="ECO:0000313" key="13">
    <source>
        <dbReference type="Proteomes" id="UP000076567"/>
    </source>
</evidence>
<dbReference type="OrthoDB" id="9802602at2"/>
<dbReference type="FunFam" id="3.30.470.20:FF:000002">
    <property type="entry name" value="Succinate--CoA ligase [ADP-forming] subunit beta"/>
    <property type="match status" value="1"/>
</dbReference>
<evidence type="ECO:0000256" key="5">
    <source>
        <dbReference type="ARBA" id="ARBA00022723"/>
    </source>
</evidence>
<evidence type="ECO:0000313" key="12">
    <source>
        <dbReference type="EMBL" id="KZE64193.1"/>
    </source>
</evidence>
<dbReference type="GO" id="GO:0046872">
    <property type="term" value="F:metal ion binding"/>
    <property type="evidence" value="ECO:0007669"/>
    <property type="project" value="UniProtKB-KW"/>
</dbReference>
<proteinExistence type="inferred from homology"/>
<dbReference type="EMBL" id="LRFC01000038">
    <property type="protein sequence ID" value="KZE64193.1"/>
    <property type="molecule type" value="Genomic_DNA"/>
</dbReference>
<dbReference type="PANTHER" id="PTHR11815">
    <property type="entry name" value="SUCCINYL-COA SYNTHETASE BETA CHAIN"/>
    <property type="match status" value="1"/>
</dbReference>
<name>A0A163PVH3_9BACL</name>
<dbReference type="SUPFAM" id="SSF52210">
    <property type="entry name" value="Succinyl-CoA synthetase domains"/>
    <property type="match status" value="1"/>
</dbReference>
<keyword evidence="10" id="KW-0067">ATP-binding</keyword>
<keyword evidence="3" id="KW-0816">Tricarboxylic acid cycle</keyword>
<dbReference type="SUPFAM" id="SSF56059">
    <property type="entry name" value="Glutathione synthetase ATP-binding domain-like"/>
    <property type="match status" value="1"/>
</dbReference>
<evidence type="ECO:0000256" key="10">
    <source>
        <dbReference type="PROSITE-ProRule" id="PRU00409"/>
    </source>
</evidence>
<dbReference type="Gene3D" id="3.40.50.261">
    <property type="entry name" value="Succinyl-CoA synthetase domains"/>
    <property type="match status" value="1"/>
</dbReference>